<dbReference type="Gene3D" id="3.80.30.30">
    <property type="match status" value="1"/>
</dbReference>
<name>A0A418JG83_STAHY</name>
<dbReference type="PANTHER" id="PTHR43432:SF3">
    <property type="entry name" value="SLR0285 PROTEIN"/>
    <property type="match status" value="1"/>
</dbReference>
<dbReference type="GO" id="GO:0051536">
    <property type="term" value="F:iron-sulfur cluster binding"/>
    <property type="evidence" value="ECO:0007669"/>
    <property type="project" value="UniProtKB-KW"/>
</dbReference>
<proteinExistence type="predicted"/>
<dbReference type="InterPro" id="IPR040086">
    <property type="entry name" value="MJ0683-like"/>
</dbReference>
<evidence type="ECO:0000256" key="3">
    <source>
        <dbReference type="ARBA" id="ARBA00023014"/>
    </source>
</evidence>
<dbReference type="EMBL" id="QXVO01000061">
    <property type="protein sequence ID" value="RIO42699.1"/>
    <property type="molecule type" value="Genomic_DNA"/>
</dbReference>
<dbReference type="SUPFAM" id="SSF102114">
    <property type="entry name" value="Radical SAM enzymes"/>
    <property type="match status" value="1"/>
</dbReference>
<dbReference type="CDD" id="cd01335">
    <property type="entry name" value="Radical_SAM"/>
    <property type="match status" value="1"/>
</dbReference>
<dbReference type="GO" id="GO:0003824">
    <property type="term" value="F:catalytic activity"/>
    <property type="evidence" value="ECO:0007669"/>
    <property type="project" value="InterPro"/>
</dbReference>
<sequence>MEISFRQPKQFLTKASGFLSDYTHTLNPYMGCQFGCHYCYVRKSPISLFSGKTWGEWVTVKEDISHQFKKELLRTQQKGPTTIFMSSSTDPYQPIEKKYEVTRQLLKVMRESPPDFLFIQTRGTLIQRDIDILSTYNGRYIVSMTIETDREDIIRHFTPHAPSIQSRLLTLKKLKQAHIPVQVAVAPVLPCTNQFAQTLKPYTNLVTVDDYFMGDGSNGRRTQALGIQSMYQLIGEDHWYHPEAYVYVSNLMKETFGENHVAISVDGFRPKS</sequence>
<evidence type="ECO:0000259" key="4">
    <source>
        <dbReference type="Pfam" id="PF04055"/>
    </source>
</evidence>
<dbReference type="InterPro" id="IPR007197">
    <property type="entry name" value="rSAM"/>
</dbReference>
<dbReference type="RefSeq" id="WP_119635854.1">
    <property type="nucleotide sequence ID" value="NZ_QXVO01000061.1"/>
</dbReference>
<evidence type="ECO:0000256" key="1">
    <source>
        <dbReference type="ARBA" id="ARBA00022723"/>
    </source>
</evidence>
<evidence type="ECO:0000256" key="2">
    <source>
        <dbReference type="ARBA" id="ARBA00023004"/>
    </source>
</evidence>
<dbReference type="STRING" id="1284.SHYC_04140"/>
<evidence type="ECO:0000313" key="5">
    <source>
        <dbReference type="EMBL" id="RIO42699.1"/>
    </source>
</evidence>
<keyword evidence="2" id="KW-0408">Iron</keyword>
<dbReference type="SFLD" id="SFLDG01084">
    <property type="entry name" value="Uncharacterised_Radical_SAM_Su"/>
    <property type="match status" value="1"/>
</dbReference>
<dbReference type="GO" id="GO:0046872">
    <property type="term" value="F:metal ion binding"/>
    <property type="evidence" value="ECO:0007669"/>
    <property type="project" value="UniProtKB-KW"/>
</dbReference>
<gene>
    <name evidence="5" type="ORF">BUZ57_11765</name>
</gene>
<keyword evidence="1" id="KW-0479">Metal-binding</keyword>
<dbReference type="Pfam" id="PF04055">
    <property type="entry name" value="Radical_SAM"/>
    <property type="match status" value="1"/>
</dbReference>
<dbReference type="PANTHER" id="PTHR43432">
    <property type="entry name" value="SLR0285 PROTEIN"/>
    <property type="match status" value="1"/>
</dbReference>
<dbReference type="Proteomes" id="UP000285625">
    <property type="component" value="Unassembled WGS sequence"/>
</dbReference>
<dbReference type="SFLD" id="SFLDS00029">
    <property type="entry name" value="Radical_SAM"/>
    <property type="match status" value="1"/>
</dbReference>
<evidence type="ECO:0000313" key="6">
    <source>
        <dbReference type="Proteomes" id="UP000285625"/>
    </source>
</evidence>
<comment type="caution">
    <text evidence="5">The sequence shown here is derived from an EMBL/GenBank/DDBJ whole genome shotgun (WGS) entry which is preliminary data.</text>
</comment>
<feature type="domain" description="Radical SAM core" evidence="4">
    <location>
        <begin position="27"/>
        <end position="188"/>
    </location>
</feature>
<protein>
    <submittedName>
        <fullName evidence="5">Radical SAM protein</fullName>
    </submittedName>
</protein>
<dbReference type="InterPro" id="IPR058240">
    <property type="entry name" value="rSAM_sf"/>
</dbReference>
<organism evidence="5 6">
    <name type="scientific">Staphylococcus hyicus</name>
    <dbReference type="NCBI Taxonomy" id="1284"/>
    <lineage>
        <taxon>Bacteria</taxon>
        <taxon>Bacillati</taxon>
        <taxon>Bacillota</taxon>
        <taxon>Bacilli</taxon>
        <taxon>Bacillales</taxon>
        <taxon>Staphylococcaceae</taxon>
        <taxon>Staphylococcus</taxon>
    </lineage>
</organism>
<keyword evidence="3" id="KW-0411">Iron-sulfur</keyword>
<accession>A0A418JG83</accession>
<dbReference type="AlphaFoldDB" id="A0A418JG83"/>
<reference evidence="5 6" key="1">
    <citation type="journal article" date="2016" name="Front. Microbiol.">
        <title>Comprehensive Phylogenetic Analysis of Bovine Non-aureus Staphylococci Species Based on Whole-Genome Sequencing.</title>
        <authorList>
            <person name="Naushad S."/>
            <person name="Barkema H.W."/>
            <person name="Luby C."/>
            <person name="Condas L.A."/>
            <person name="Nobrega D.B."/>
            <person name="Carson D.A."/>
            <person name="De Buck J."/>
        </authorList>
    </citation>
    <scope>NUCLEOTIDE SEQUENCE [LARGE SCALE GENOMIC DNA]</scope>
    <source>
        <strain evidence="5 6">SNUC 5959</strain>
    </source>
</reference>